<sequence length="355" mass="40051">MKFDVFSVFEKASDTKNSSIGAFSLKFDVHKKRQGLRKDRTCEDSTWQLSRFYPMIEQNELPKEDYPCMNDPSRTFHGRTQSESAKMVEPSLAHSMISRRTATWALPRNSYDGNSSDSVLRHASSDFKKIGRRVYVFIVSGATRSEREALLSKVIQVARLKSNIVFKREVNEFRRSVNGKDQSGTRNDEAVRNDGEFNKYSVTASGAVTRSYHALSQKLNIEKNDRELKPVSRYKGDIFTPGGENGVEKTDAATRTLSNRTGIWMYQALNNYKFEFHPESSQYQHVRVSRMATNGLLVHLGCDVITVSSAEEQGNADKTAKESLLRVGIDGAVLKPISVKALSELLEHKKVLHVA</sequence>
<dbReference type="Gene3D" id="3.40.50.1910">
    <property type="match status" value="1"/>
</dbReference>
<protein>
    <submittedName>
        <fullName evidence="1">Sec1-like protein</fullName>
    </submittedName>
</protein>
<dbReference type="InterPro" id="IPR027482">
    <property type="entry name" value="Sec1-like_dom2"/>
</dbReference>
<dbReference type="EMBL" id="PKPP01001580">
    <property type="protein sequence ID" value="PWA81510.1"/>
    <property type="molecule type" value="Genomic_DNA"/>
</dbReference>
<organism evidence="1 2">
    <name type="scientific">Artemisia annua</name>
    <name type="common">Sweet wormwood</name>
    <dbReference type="NCBI Taxonomy" id="35608"/>
    <lineage>
        <taxon>Eukaryota</taxon>
        <taxon>Viridiplantae</taxon>
        <taxon>Streptophyta</taxon>
        <taxon>Embryophyta</taxon>
        <taxon>Tracheophyta</taxon>
        <taxon>Spermatophyta</taxon>
        <taxon>Magnoliopsida</taxon>
        <taxon>eudicotyledons</taxon>
        <taxon>Gunneridae</taxon>
        <taxon>Pentapetalae</taxon>
        <taxon>asterids</taxon>
        <taxon>campanulids</taxon>
        <taxon>Asterales</taxon>
        <taxon>Asteraceae</taxon>
        <taxon>Asteroideae</taxon>
        <taxon>Anthemideae</taxon>
        <taxon>Artemisiinae</taxon>
        <taxon>Artemisia</taxon>
    </lineage>
</organism>
<proteinExistence type="predicted"/>
<dbReference type="SUPFAM" id="SSF56815">
    <property type="entry name" value="Sec1/munc18-like (SM) proteins"/>
    <property type="match status" value="1"/>
</dbReference>
<keyword evidence="2" id="KW-1185">Reference proteome</keyword>
<reference evidence="1 2" key="1">
    <citation type="journal article" date="2018" name="Mol. Plant">
        <title>The genome of Artemisia annua provides insight into the evolution of Asteraceae family and artemisinin biosynthesis.</title>
        <authorList>
            <person name="Shen Q."/>
            <person name="Zhang L."/>
            <person name="Liao Z."/>
            <person name="Wang S."/>
            <person name="Yan T."/>
            <person name="Shi P."/>
            <person name="Liu M."/>
            <person name="Fu X."/>
            <person name="Pan Q."/>
            <person name="Wang Y."/>
            <person name="Lv Z."/>
            <person name="Lu X."/>
            <person name="Zhang F."/>
            <person name="Jiang W."/>
            <person name="Ma Y."/>
            <person name="Chen M."/>
            <person name="Hao X."/>
            <person name="Li L."/>
            <person name="Tang Y."/>
            <person name="Lv G."/>
            <person name="Zhou Y."/>
            <person name="Sun X."/>
            <person name="Brodelius P.E."/>
            <person name="Rose J.K.C."/>
            <person name="Tang K."/>
        </authorList>
    </citation>
    <scope>NUCLEOTIDE SEQUENCE [LARGE SCALE GENOMIC DNA]</scope>
    <source>
        <strain evidence="2">cv. Huhao1</strain>
        <tissue evidence="1">Leaf</tissue>
    </source>
</reference>
<gene>
    <name evidence="1" type="ORF">CTI12_AA176800</name>
</gene>
<dbReference type="AlphaFoldDB" id="A0A2U1P6X1"/>
<evidence type="ECO:0000313" key="2">
    <source>
        <dbReference type="Proteomes" id="UP000245207"/>
    </source>
</evidence>
<accession>A0A2U1P6X1</accession>
<dbReference type="InterPro" id="IPR036045">
    <property type="entry name" value="Sec1-like_sf"/>
</dbReference>
<dbReference type="OrthoDB" id="2228at2759"/>
<evidence type="ECO:0000313" key="1">
    <source>
        <dbReference type="EMBL" id="PWA81510.1"/>
    </source>
</evidence>
<comment type="caution">
    <text evidence="1">The sequence shown here is derived from an EMBL/GenBank/DDBJ whole genome shotgun (WGS) entry which is preliminary data.</text>
</comment>
<dbReference type="Proteomes" id="UP000245207">
    <property type="component" value="Unassembled WGS sequence"/>
</dbReference>
<name>A0A2U1P6X1_ARTAN</name>
<dbReference type="STRING" id="35608.A0A2U1P6X1"/>